<dbReference type="InterPro" id="IPR020892">
    <property type="entry name" value="Cyclophilin-type_PPIase_CS"/>
</dbReference>
<dbReference type="Gene3D" id="2.40.100.10">
    <property type="entry name" value="Cyclophilin-like"/>
    <property type="match status" value="1"/>
</dbReference>
<comment type="catalytic activity">
    <reaction evidence="3">
        <text>[protein]-peptidylproline (omega=180) = [protein]-peptidylproline (omega=0)</text>
        <dbReference type="Rhea" id="RHEA:16237"/>
        <dbReference type="Rhea" id="RHEA-COMP:10747"/>
        <dbReference type="Rhea" id="RHEA-COMP:10748"/>
        <dbReference type="ChEBI" id="CHEBI:83833"/>
        <dbReference type="ChEBI" id="CHEBI:83834"/>
        <dbReference type="EC" id="5.2.1.8"/>
    </reaction>
</comment>
<accession>A0A7Y2E7E8</accession>
<feature type="chain" id="PRO_5031604047" description="Peptidyl-prolyl cis-trans isomerase" evidence="3">
    <location>
        <begin position="21"/>
        <end position="162"/>
    </location>
</feature>
<comment type="caution">
    <text evidence="5">The sequence shown here is derived from an EMBL/GenBank/DDBJ whole genome shotgun (WGS) entry which is preliminary data.</text>
</comment>
<evidence type="ECO:0000256" key="3">
    <source>
        <dbReference type="RuleBase" id="RU363019"/>
    </source>
</evidence>
<gene>
    <name evidence="5" type="ORF">HKN21_03265</name>
</gene>
<feature type="domain" description="PPIase cyclophilin-type" evidence="4">
    <location>
        <begin position="53"/>
        <end position="162"/>
    </location>
</feature>
<name>A0A7Y2E7E8_UNCEI</name>
<proteinExistence type="inferred from homology"/>
<dbReference type="EMBL" id="JABDJR010000121">
    <property type="protein sequence ID" value="NNF05757.1"/>
    <property type="molecule type" value="Genomic_DNA"/>
</dbReference>
<comment type="function">
    <text evidence="3">PPIases accelerate the folding of proteins. It catalyzes the cis-trans isomerization of proline imidic peptide bonds in oligopeptides.</text>
</comment>
<dbReference type="GO" id="GO:0003755">
    <property type="term" value="F:peptidyl-prolyl cis-trans isomerase activity"/>
    <property type="evidence" value="ECO:0007669"/>
    <property type="project" value="UniProtKB-UniRule"/>
</dbReference>
<evidence type="ECO:0000259" key="4">
    <source>
        <dbReference type="PROSITE" id="PS50072"/>
    </source>
</evidence>
<dbReference type="PANTHER" id="PTHR45625:SF4">
    <property type="entry name" value="PEPTIDYLPROLYL ISOMERASE DOMAIN AND WD REPEAT-CONTAINING PROTEIN 1"/>
    <property type="match status" value="1"/>
</dbReference>
<keyword evidence="3" id="KW-0732">Signal</keyword>
<dbReference type="InterPro" id="IPR044666">
    <property type="entry name" value="Cyclophilin_A-like"/>
</dbReference>
<dbReference type="PROSITE" id="PS50072">
    <property type="entry name" value="CSA_PPIASE_2"/>
    <property type="match status" value="1"/>
</dbReference>
<reference evidence="5 6" key="1">
    <citation type="submission" date="2020-03" db="EMBL/GenBank/DDBJ databases">
        <title>Metabolic flexibility allows generalist bacteria to become dominant in a frequently disturbed ecosystem.</title>
        <authorList>
            <person name="Chen Y.-J."/>
            <person name="Leung P.M."/>
            <person name="Bay S.K."/>
            <person name="Hugenholtz P."/>
            <person name="Kessler A.J."/>
            <person name="Shelley G."/>
            <person name="Waite D.W."/>
            <person name="Cook P.L."/>
            <person name="Greening C."/>
        </authorList>
    </citation>
    <scope>NUCLEOTIDE SEQUENCE [LARGE SCALE GENOMIC DNA]</scope>
    <source>
        <strain evidence="5">SS_bin_28</strain>
    </source>
</reference>
<evidence type="ECO:0000313" key="6">
    <source>
        <dbReference type="Proteomes" id="UP000547674"/>
    </source>
</evidence>
<keyword evidence="2 3" id="KW-0413">Isomerase</keyword>
<dbReference type="PANTHER" id="PTHR45625">
    <property type="entry name" value="PEPTIDYL-PROLYL CIS-TRANS ISOMERASE-RELATED"/>
    <property type="match status" value="1"/>
</dbReference>
<dbReference type="Proteomes" id="UP000547674">
    <property type="component" value="Unassembled WGS sequence"/>
</dbReference>
<comment type="similarity">
    <text evidence="3">Belongs to the cyclophilin-type PPIase family.</text>
</comment>
<dbReference type="EC" id="5.2.1.8" evidence="3"/>
<dbReference type="InterPro" id="IPR002130">
    <property type="entry name" value="Cyclophilin-type_PPIase_dom"/>
</dbReference>
<feature type="signal peptide" evidence="3">
    <location>
        <begin position="1"/>
        <end position="20"/>
    </location>
</feature>
<keyword evidence="1 3" id="KW-0697">Rotamase</keyword>
<dbReference type="PROSITE" id="PS00170">
    <property type="entry name" value="CSA_PPIASE_1"/>
    <property type="match status" value="1"/>
</dbReference>
<evidence type="ECO:0000256" key="1">
    <source>
        <dbReference type="ARBA" id="ARBA00023110"/>
    </source>
</evidence>
<dbReference type="SUPFAM" id="SSF50891">
    <property type="entry name" value="Cyclophilin-like"/>
    <property type="match status" value="1"/>
</dbReference>
<organism evidence="5 6">
    <name type="scientific">Eiseniibacteriota bacterium</name>
    <dbReference type="NCBI Taxonomy" id="2212470"/>
    <lineage>
        <taxon>Bacteria</taxon>
        <taxon>Candidatus Eiseniibacteriota</taxon>
    </lineage>
</organism>
<protein>
    <recommendedName>
        <fullName evidence="3">Peptidyl-prolyl cis-trans isomerase</fullName>
        <shortName evidence="3">PPIase</shortName>
        <ecNumber evidence="3">5.2.1.8</ecNumber>
    </recommendedName>
</protein>
<dbReference type="InterPro" id="IPR029000">
    <property type="entry name" value="Cyclophilin-like_dom_sf"/>
</dbReference>
<evidence type="ECO:0000313" key="5">
    <source>
        <dbReference type="EMBL" id="NNF05757.1"/>
    </source>
</evidence>
<dbReference type="AlphaFoldDB" id="A0A7Y2E7E8"/>
<evidence type="ECO:0000256" key="2">
    <source>
        <dbReference type="ARBA" id="ARBA00023235"/>
    </source>
</evidence>
<dbReference type="GO" id="GO:0006457">
    <property type="term" value="P:protein folding"/>
    <property type="evidence" value="ECO:0007669"/>
    <property type="project" value="InterPro"/>
</dbReference>
<feature type="non-terminal residue" evidence="5">
    <location>
        <position position="162"/>
    </location>
</feature>
<dbReference type="Pfam" id="PF00160">
    <property type="entry name" value="Pro_isomerase"/>
    <property type="match status" value="1"/>
</dbReference>
<sequence length="162" mass="16970">MRRIKIGLMAMALAAMTVPASVSSAQESEADAAASGPRVTINVQVDPGTGALSPLGQFVIQTFPEEAPKHVESFVKRASSGYYTNTTFHRLVPGFIVQGGDPQSRTDWRSPRLGTGGNKISIAPEPGVFPSRGSVVGARLPGKKASGSQFFICLADLPSLEG</sequence>
<dbReference type="PRINTS" id="PR00153">
    <property type="entry name" value="CSAPPISMRASE"/>
</dbReference>